<feature type="transmembrane region" description="Helical" evidence="14">
    <location>
        <begin position="993"/>
        <end position="1017"/>
    </location>
</feature>
<evidence type="ECO:0000259" key="17">
    <source>
        <dbReference type="Pfam" id="PF07731"/>
    </source>
</evidence>
<organism evidence="19 20">
    <name type="scientific">Purpureocillium lilacinum</name>
    <name type="common">Paecilomyces lilacinus</name>
    <dbReference type="NCBI Taxonomy" id="33203"/>
    <lineage>
        <taxon>Eukaryota</taxon>
        <taxon>Fungi</taxon>
        <taxon>Dikarya</taxon>
        <taxon>Ascomycota</taxon>
        <taxon>Pezizomycotina</taxon>
        <taxon>Sordariomycetes</taxon>
        <taxon>Hypocreomycetidae</taxon>
        <taxon>Hypocreales</taxon>
        <taxon>Ophiocordycipitaceae</taxon>
        <taxon>Purpureocillium</taxon>
    </lineage>
</organism>
<dbReference type="InterPro" id="IPR033138">
    <property type="entry name" value="Cu_oxidase_CS"/>
</dbReference>
<name>A0ABR0BES7_PURLI</name>
<feature type="transmembrane region" description="Helical" evidence="14">
    <location>
        <begin position="786"/>
        <end position="806"/>
    </location>
</feature>
<dbReference type="InterPro" id="IPR001117">
    <property type="entry name" value="Cu-oxidase_2nd"/>
</dbReference>
<evidence type="ECO:0000256" key="1">
    <source>
        <dbReference type="ARBA" id="ARBA00004141"/>
    </source>
</evidence>
<keyword evidence="20" id="KW-1185">Reference proteome</keyword>
<feature type="domain" description="Plastocyanin-like" evidence="17">
    <location>
        <begin position="523"/>
        <end position="640"/>
    </location>
</feature>
<dbReference type="InterPro" id="IPR004698">
    <property type="entry name" value="Zn/Fe_permease_fun/pln"/>
</dbReference>
<feature type="transmembrane region" description="Helical" evidence="14">
    <location>
        <begin position="1029"/>
        <end position="1054"/>
    </location>
</feature>
<feature type="transmembrane region" description="Helical" evidence="14">
    <location>
        <begin position="895"/>
        <end position="921"/>
    </location>
</feature>
<feature type="region of interest" description="Disordered" evidence="15">
    <location>
        <begin position="220"/>
        <end position="250"/>
    </location>
</feature>
<dbReference type="PROSITE" id="PS00079">
    <property type="entry name" value="MULTICOPPER_OXIDASE1"/>
    <property type="match status" value="1"/>
</dbReference>
<evidence type="ECO:0008006" key="21">
    <source>
        <dbReference type="Google" id="ProtNLM"/>
    </source>
</evidence>
<dbReference type="Proteomes" id="UP001287286">
    <property type="component" value="Unassembled WGS sequence"/>
</dbReference>
<evidence type="ECO:0000256" key="6">
    <source>
        <dbReference type="ARBA" id="ARBA00022729"/>
    </source>
</evidence>
<evidence type="ECO:0000259" key="16">
    <source>
        <dbReference type="Pfam" id="PF00394"/>
    </source>
</evidence>
<dbReference type="InterPro" id="IPR002355">
    <property type="entry name" value="Cu_oxidase_Cu_BS"/>
</dbReference>
<feature type="transmembrane region" description="Helical" evidence="14">
    <location>
        <begin position="826"/>
        <end position="851"/>
    </location>
</feature>
<dbReference type="EMBL" id="JAWRVI010000177">
    <property type="protein sequence ID" value="KAK4073038.1"/>
    <property type="molecule type" value="Genomic_DNA"/>
</dbReference>
<evidence type="ECO:0000259" key="18">
    <source>
        <dbReference type="Pfam" id="PF07732"/>
    </source>
</evidence>
<evidence type="ECO:0000256" key="9">
    <source>
        <dbReference type="ARBA" id="ARBA00023002"/>
    </source>
</evidence>
<dbReference type="Pfam" id="PF02535">
    <property type="entry name" value="Zip"/>
    <property type="match status" value="1"/>
</dbReference>
<comment type="caution">
    <text evidence="14">Lacks conserved residue(s) required for the propagation of feature annotation.</text>
</comment>
<feature type="domain" description="Plastocyanin-like" evidence="18">
    <location>
        <begin position="29"/>
        <end position="138"/>
    </location>
</feature>
<keyword evidence="9" id="KW-0560">Oxidoreductase</keyword>
<evidence type="ECO:0000256" key="14">
    <source>
        <dbReference type="RuleBase" id="RU362088"/>
    </source>
</evidence>
<evidence type="ECO:0000256" key="8">
    <source>
        <dbReference type="ARBA" id="ARBA00022989"/>
    </source>
</evidence>
<sequence length="1055" mass="114716">MHGEMLAATLPIALYALGAEAVLRRFNFTVHNGFKREVYLINGQQPGPLIEVDEGDNVEIFVQNDLKVETTMHWHGLLQRGTPHMDGVPGVTQDSIRPGGNFTYRFSTQSEYGFFWYHSHFRAYYNDAVRGPLLIRPASSRQRPFESMARNDNEKAALLEAERQATNILLNDWTHELSDAIFARYLRTGAFPSCVDSILANGLGRVQCLPEAVLQAGPGLGIQPDDQATASVSRPTAPDMPTDMPSMSGMPTMNVLKGRDMHDMTMDMSVSMATVGLSTGTTSYHSAMPTASGSPEMPKMGSLGPRGCMPPMMFKPGFNLSSLPPETCSNTSSPLLIVSANQTTGWLALNLVNSGAVSALSVSLDGHSMFVYAADGLYVTLQEVKVLHMELGQRYSVMVKLNQRPGNYYLRFATYPSGDMQQVLEGRAIVSYSAQKSMGDVMDDPAKDWMFVNGSVKTGATRLKPQELSPFEKANNTPPTGPADKTMSFVINQTDIVTWVIDRAPFKEPDIPIIYGEISSGWNSNTTMHLPLNSTIDIILNISNRSMDTMGHPLHLHGHKFWVLGSGNGPFPYQAVADAPTGMLNLRNPPFRDTTGLPSQGWTVIRGTNRYVTDNPGAWIFHCHLQWHIVVGMAMVLVEGGDQLPALVGQYNKTAPPGSSGAMHVATAFCGYPWFSSLALNVATKRAAGFRLSLCFCLLLRLCPTRRASITYDGIRAQKANMAAEDFNRFVPYTVTIDCPSGNNYDGRMGLRISAIFVIFIGSLLGCLVPILLARSSGLLASRILFVIKYFGSGVIVGTAFIHLLAPAVAALHSPCLNQDGSISRYPWPEGICLMTVFAMFLAELLVSLYINMRVHTAAAQPQLPVNMPPLENDSKSAGESPCTIKERSDNGLPLRLTTVFILEFGVVFHSVLIGITLAVAGDEFTVLYIVLAFHQTFEGLGLGSRFATTTWNTGKQWLPYVLSVAYSLSTPIAIAVGLGLREAMQPGKQATLVISGVFDSISAGILLYTGLVELIAREVLFSVRIKKASVSTTLAAFGCMSMGAGLMALLGYWA</sequence>
<dbReference type="CDD" id="cd13850">
    <property type="entry name" value="CuRO_1_Abr2_like"/>
    <property type="match status" value="1"/>
</dbReference>
<keyword evidence="7" id="KW-0677">Repeat</keyword>
<dbReference type="PROSITE" id="PS00080">
    <property type="entry name" value="MULTICOPPER_OXIDASE2"/>
    <property type="match status" value="1"/>
</dbReference>
<keyword evidence="10" id="KW-0186">Copper</keyword>
<feature type="transmembrane region" description="Helical" evidence="14">
    <location>
        <begin position="961"/>
        <end position="981"/>
    </location>
</feature>
<gene>
    <name evidence="19" type="ORF">Purlil1_13182</name>
</gene>
<reference evidence="19 20" key="1">
    <citation type="journal article" date="2024" name="Microbiol. Resour. Announc.">
        <title>Genome annotations for the ascomycete fungi Trichoderma harzianum, Trichoderma aggressivum, and Purpureocillium lilacinum.</title>
        <authorList>
            <person name="Beijen E.P.W."/>
            <person name="Ohm R.A."/>
        </authorList>
    </citation>
    <scope>NUCLEOTIDE SEQUENCE [LARGE SCALE GENOMIC DNA]</scope>
    <source>
        <strain evidence="19 20">CBS 150709</strain>
    </source>
</reference>
<dbReference type="InterPro" id="IPR008972">
    <property type="entry name" value="Cupredoxin"/>
</dbReference>
<evidence type="ECO:0000256" key="11">
    <source>
        <dbReference type="ARBA" id="ARBA00023065"/>
    </source>
</evidence>
<feature type="domain" description="Plastocyanin-like" evidence="16">
    <location>
        <begin position="349"/>
        <end position="432"/>
    </location>
</feature>
<accession>A0ABR0BES7</accession>
<keyword evidence="8 14" id="KW-1133">Transmembrane helix</keyword>
<keyword evidence="4 14" id="KW-0812">Transmembrane</keyword>
<keyword evidence="13" id="KW-0325">Glycoprotein</keyword>
<dbReference type="Pfam" id="PF07732">
    <property type="entry name" value="Cu-oxidase_3"/>
    <property type="match status" value="1"/>
</dbReference>
<comment type="similarity">
    <text evidence="14">Belongs to the ZIP transporter (TC 2.A.5) family.</text>
</comment>
<evidence type="ECO:0000256" key="5">
    <source>
        <dbReference type="ARBA" id="ARBA00022723"/>
    </source>
</evidence>
<dbReference type="Gene3D" id="2.60.40.420">
    <property type="entry name" value="Cupredoxins - blue copper proteins"/>
    <property type="match status" value="3"/>
</dbReference>
<dbReference type="Pfam" id="PF00394">
    <property type="entry name" value="Cu-oxidase"/>
    <property type="match status" value="1"/>
</dbReference>
<comment type="similarity">
    <text evidence="2">Belongs to the multicopper oxidase family.</text>
</comment>
<dbReference type="InterPro" id="IPR045087">
    <property type="entry name" value="Cu-oxidase_fam"/>
</dbReference>
<comment type="caution">
    <text evidence="19">The sequence shown here is derived from an EMBL/GenBank/DDBJ whole genome shotgun (WGS) entry which is preliminary data.</text>
</comment>
<evidence type="ECO:0000256" key="2">
    <source>
        <dbReference type="ARBA" id="ARBA00010609"/>
    </source>
</evidence>
<evidence type="ECO:0000256" key="13">
    <source>
        <dbReference type="ARBA" id="ARBA00023180"/>
    </source>
</evidence>
<dbReference type="InterPro" id="IPR003689">
    <property type="entry name" value="ZIP"/>
</dbReference>
<evidence type="ECO:0000256" key="3">
    <source>
        <dbReference type="ARBA" id="ARBA00022448"/>
    </source>
</evidence>
<keyword evidence="11 14" id="KW-0406">Ion transport</keyword>
<comment type="subcellular location">
    <subcellularLocation>
        <location evidence="1 14">Membrane</location>
        <topology evidence="1 14">Multi-pass membrane protein</topology>
    </subcellularLocation>
</comment>
<feature type="transmembrane region" description="Helical" evidence="14">
    <location>
        <begin position="749"/>
        <end position="774"/>
    </location>
</feature>
<evidence type="ECO:0000256" key="4">
    <source>
        <dbReference type="ARBA" id="ARBA00022692"/>
    </source>
</evidence>
<keyword evidence="5" id="KW-0479">Metal-binding</keyword>
<dbReference type="InterPro" id="IPR011706">
    <property type="entry name" value="Cu-oxidase_C"/>
</dbReference>
<evidence type="ECO:0000256" key="7">
    <source>
        <dbReference type="ARBA" id="ARBA00022737"/>
    </source>
</evidence>
<protein>
    <recommendedName>
        <fullName evidence="21">Multicopper oxidase</fullName>
    </recommendedName>
</protein>
<dbReference type="InterPro" id="IPR011707">
    <property type="entry name" value="Cu-oxidase-like_N"/>
</dbReference>
<keyword evidence="6" id="KW-0732">Signal</keyword>
<evidence type="ECO:0000313" key="20">
    <source>
        <dbReference type="Proteomes" id="UP001287286"/>
    </source>
</evidence>
<evidence type="ECO:0000256" key="15">
    <source>
        <dbReference type="SAM" id="MobiDB-lite"/>
    </source>
</evidence>
<keyword evidence="12 14" id="KW-0472">Membrane</keyword>
<evidence type="ECO:0000313" key="19">
    <source>
        <dbReference type="EMBL" id="KAK4073038.1"/>
    </source>
</evidence>
<dbReference type="PANTHER" id="PTHR11709:SF488">
    <property type="entry name" value="LACCASE-RELATED"/>
    <property type="match status" value="1"/>
</dbReference>
<evidence type="ECO:0000256" key="12">
    <source>
        <dbReference type="ARBA" id="ARBA00023136"/>
    </source>
</evidence>
<dbReference type="NCBIfam" id="TIGR00820">
    <property type="entry name" value="zip"/>
    <property type="match status" value="1"/>
</dbReference>
<proteinExistence type="inferred from homology"/>
<keyword evidence="3 14" id="KW-0813">Transport</keyword>
<dbReference type="PANTHER" id="PTHR11709">
    <property type="entry name" value="MULTI-COPPER OXIDASE"/>
    <property type="match status" value="1"/>
</dbReference>
<dbReference type="SUPFAM" id="SSF49503">
    <property type="entry name" value="Cupredoxins"/>
    <property type="match status" value="3"/>
</dbReference>
<dbReference type="Pfam" id="PF07731">
    <property type="entry name" value="Cu-oxidase_2"/>
    <property type="match status" value="1"/>
</dbReference>
<evidence type="ECO:0000256" key="10">
    <source>
        <dbReference type="ARBA" id="ARBA00023008"/>
    </source>
</evidence>